<protein>
    <submittedName>
        <fullName evidence="3">Peptidyl-tRNA hydrolase ICT1, mitochondrial</fullName>
    </submittedName>
</protein>
<dbReference type="OrthoDB" id="270639at2759"/>
<proteinExistence type="predicted"/>
<evidence type="ECO:0000313" key="3">
    <source>
        <dbReference type="RefSeq" id="XP_019499860.1"/>
    </source>
</evidence>
<evidence type="ECO:0000313" key="2">
    <source>
        <dbReference type="Proteomes" id="UP000694851"/>
    </source>
</evidence>
<dbReference type="KEGG" id="hai:109383673"/>
<gene>
    <name evidence="3" type="primary">MRPL58</name>
</gene>
<accession>A0A8B7RKK8</accession>
<dbReference type="CTD" id="3396"/>
<dbReference type="RefSeq" id="XP_019499860.1">
    <property type="nucleotide sequence ID" value="XM_019644315.1"/>
</dbReference>
<feature type="region of interest" description="Disordered" evidence="1">
    <location>
        <begin position="1"/>
        <end position="22"/>
    </location>
</feature>
<organism evidence="2 3">
    <name type="scientific">Hipposideros armiger</name>
    <name type="common">Great Himalayan leaf-nosed bat</name>
    <dbReference type="NCBI Taxonomy" id="186990"/>
    <lineage>
        <taxon>Eukaryota</taxon>
        <taxon>Metazoa</taxon>
        <taxon>Chordata</taxon>
        <taxon>Craniata</taxon>
        <taxon>Vertebrata</taxon>
        <taxon>Euteleostomi</taxon>
        <taxon>Mammalia</taxon>
        <taxon>Eutheria</taxon>
        <taxon>Laurasiatheria</taxon>
        <taxon>Chiroptera</taxon>
        <taxon>Yinpterochiroptera</taxon>
        <taxon>Rhinolophoidea</taxon>
        <taxon>Hipposideridae</taxon>
        <taxon>Hipposideros</taxon>
    </lineage>
</organism>
<sequence length="119" mass="13831">MELKSRRKRELADRESRRHRKRLRDSNMAAAWCLRLGLSRARARLLPPPAHCLRRDLHKQVDGTEFQSIYSLDKLYPESRGLATAWRVPVSREGRAEGAFLRLWRVTSGSRGPIGQARR</sequence>
<name>A0A8B7RKK8_HIPAR</name>
<evidence type="ECO:0000256" key="1">
    <source>
        <dbReference type="SAM" id="MobiDB-lite"/>
    </source>
</evidence>
<dbReference type="Proteomes" id="UP000694851">
    <property type="component" value="Unplaced"/>
</dbReference>
<keyword evidence="2" id="KW-1185">Reference proteome</keyword>
<dbReference type="GeneID" id="109383673"/>
<dbReference type="AlphaFoldDB" id="A0A8B7RKK8"/>
<keyword evidence="3" id="KW-0378">Hydrolase</keyword>
<feature type="compositionally biased region" description="Basic and acidic residues" evidence="1">
    <location>
        <begin position="1"/>
        <end position="16"/>
    </location>
</feature>
<reference evidence="3" key="1">
    <citation type="submission" date="2025-08" db="UniProtKB">
        <authorList>
            <consortium name="RefSeq"/>
        </authorList>
    </citation>
    <scope>IDENTIFICATION</scope>
    <source>
        <tissue evidence="3">Muscle</tissue>
    </source>
</reference>
<dbReference type="GO" id="GO:0016787">
    <property type="term" value="F:hydrolase activity"/>
    <property type="evidence" value="ECO:0007669"/>
    <property type="project" value="UniProtKB-KW"/>
</dbReference>